<dbReference type="EMBL" id="JAWZYT010001550">
    <property type="protein sequence ID" value="KAK4311159.1"/>
    <property type="molecule type" value="Genomic_DNA"/>
</dbReference>
<evidence type="ECO:0008006" key="5">
    <source>
        <dbReference type="Google" id="ProtNLM"/>
    </source>
</evidence>
<evidence type="ECO:0000256" key="2">
    <source>
        <dbReference type="SAM" id="SignalP"/>
    </source>
</evidence>
<organism evidence="3 4">
    <name type="scientific">Petrolisthes manimaculis</name>
    <dbReference type="NCBI Taxonomy" id="1843537"/>
    <lineage>
        <taxon>Eukaryota</taxon>
        <taxon>Metazoa</taxon>
        <taxon>Ecdysozoa</taxon>
        <taxon>Arthropoda</taxon>
        <taxon>Crustacea</taxon>
        <taxon>Multicrustacea</taxon>
        <taxon>Malacostraca</taxon>
        <taxon>Eumalacostraca</taxon>
        <taxon>Eucarida</taxon>
        <taxon>Decapoda</taxon>
        <taxon>Pleocyemata</taxon>
        <taxon>Anomura</taxon>
        <taxon>Galatheoidea</taxon>
        <taxon>Porcellanidae</taxon>
        <taxon>Petrolisthes</taxon>
    </lineage>
</organism>
<evidence type="ECO:0000313" key="4">
    <source>
        <dbReference type="Proteomes" id="UP001292094"/>
    </source>
</evidence>
<dbReference type="Proteomes" id="UP001292094">
    <property type="component" value="Unassembled WGS sequence"/>
</dbReference>
<feature type="chain" id="PRO_5042104771" description="Secreted protein" evidence="2">
    <location>
        <begin position="25"/>
        <end position="92"/>
    </location>
</feature>
<keyword evidence="4" id="KW-1185">Reference proteome</keyword>
<proteinExistence type="predicted"/>
<evidence type="ECO:0000256" key="1">
    <source>
        <dbReference type="SAM" id="MobiDB-lite"/>
    </source>
</evidence>
<name>A0AAE1PPT3_9EUCA</name>
<reference evidence="3" key="1">
    <citation type="submission" date="2023-11" db="EMBL/GenBank/DDBJ databases">
        <title>Genome assemblies of two species of porcelain crab, Petrolisthes cinctipes and Petrolisthes manimaculis (Anomura: Porcellanidae).</title>
        <authorList>
            <person name="Angst P."/>
        </authorList>
    </citation>
    <scope>NUCLEOTIDE SEQUENCE</scope>
    <source>
        <strain evidence="3">PB745_02</strain>
        <tissue evidence="3">Gill</tissue>
    </source>
</reference>
<protein>
    <recommendedName>
        <fullName evidence="5">Secreted protein</fullName>
    </recommendedName>
</protein>
<keyword evidence="2" id="KW-0732">Signal</keyword>
<feature type="signal peptide" evidence="2">
    <location>
        <begin position="1"/>
        <end position="24"/>
    </location>
</feature>
<feature type="region of interest" description="Disordered" evidence="1">
    <location>
        <begin position="35"/>
        <end position="63"/>
    </location>
</feature>
<sequence length="92" mass="10497">MRQCCLQWRIGFCLVVLLVRLPWCGTPTQSTRVLRSPVRPSFRRPHLQPSSDRGPRTPLVDTTSSRRINGLNRLVAHAVPQISYITSLNTYP</sequence>
<dbReference type="AlphaFoldDB" id="A0AAE1PPT3"/>
<gene>
    <name evidence="3" type="ORF">Pmani_017324</name>
</gene>
<comment type="caution">
    <text evidence="3">The sequence shown here is derived from an EMBL/GenBank/DDBJ whole genome shotgun (WGS) entry which is preliminary data.</text>
</comment>
<accession>A0AAE1PPT3</accession>
<evidence type="ECO:0000313" key="3">
    <source>
        <dbReference type="EMBL" id="KAK4311159.1"/>
    </source>
</evidence>